<evidence type="ECO:0000256" key="5">
    <source>
        <dbReference type="ARBA" id="ARBA00022692"/>
    </source>
</evidence>
<reference evidence="10" key="1">
    <citation type="submission" date="2021-02" db="EMBL/GenBank/DDBJ databases">
        <title>Abyssanaerobacter marinus gen.nov., sp., nov, anaerobic bacterium isolated from the Onnuri vent field of Indian Ocean and suggestion of Mogibacteriaceae fam. nov., and proposal of reclassification of ambiguous this family's genus member.</title>
        <authorList>
            <person name="Kim Y.J."/>
            <person name="Yang J.-A."/>
        </authorList>
    </citation>
    <scope>NUCLEOTIDE SEQUENCE</scope>
    <source>
        <strain evidence="10">DSM 2634</strain>
    </source>
</reference>
<evidence type="ECO:0000256" key="6">
    <source>
        <dbReference type="ARBA" id="ARBA00022989"/>
    </source>
</evidence>
<keyword evidence="6 9" id="KW-1133">Transmembrane helix</keyword>
<comment type="function">
    <text evidence="8">Probably a riboflavin-binding protein that interacts with the energy-coupling factor (ECF) ABC-transporter complex.</text>
</comment>
<dbReference type="Gene3D" id="1.10.1760.20">
    <property type="match status" value="1"/>
</dbReference>
<comment type="subcellular location">
    <subcellularLocation>
        <location evidence="1">Cell membrane</location>
        <topology evidence="1">Multi-pass membrane protein</topology>
    </subcellularLocation>
</comment>
<comment type="similarity">
    <text evidence="2 8">Belongs to the prokaryotic riboflavin transporter (P-RFT) (TC 2.A.87) family.</text>
</comment>
<feature type="transmembrane region" description="Helical" evidence="9">
    <location>
        <begin position="119"/>
        <end position="142"/>
    </location>
</feature>
<evidence type="ECO:0000256" key="1">
    <source>
        <dbReference type="ARBA" id="ARBA00004651"/>
    </source>
</evidence>
<evidence type="ECO:0000313" key="11">
    <source>
        <dbReference type="Proteomes" id="UP000664545"/>
    </source>
</evidence>
<keyword evidence="3 8" id="KW-0813">Transport</keyword>
<dbReference type="PANTHER" id="PTHR38438">
    <property type="entry name" value="RIBOFLAVIN TRANSPORTER RIBU"/>
    <property type="match status" value="1"/>
</dbReference>
<dbReference type="GO" id="GO:0032217">
    <property type="term" value="F:riboflavin transmembrane transporter activity"/>
    <property type="evidence" value="ECO:0007669"/>
    <property type="project" value="UniProtKB-UniRule"/>
</dbReference>
<feature type="transmembrane region" description="Helical" evidence="9">
    <location>
        <begin position="154"/>
        <end position="176"/>
    </location>
</feature>
<feature type="transmembrane region" description="Helical" evidence="9">
    <location>
        <begin position="87"/>
        <end position="107"/>
    </location>
</feature>
<accession>A0A939DAB2</accession>
<comment type="caution">
    <text evidence="10">The sequence shown here is derived from an EMBL/GenBank/DDBJ whole genome shotgun (WGS) entry which is preliminary data.</text>
</comment>
<evidence type="ECO:0000313" key="10">
    <source>
        <dbReference type="EMBL" id="MBN7774294.1"/>
    </source>
</evidence>
<protein>
    <recommendedName>
        <fullName evidence="8">Riboflavin transporter</fullName>
    </recommendedName>
</protein>
<evidence type="ECO:0000256" key="4">
    <source>
        <dbReference type="ARBA" id="ARBA00022475"/>
    </source>
</evidence>
<dbReference type="AlphaFoldDB" id="A0A939DAB2"/>
<keyword evidence="11" id="KW-1185">Reference proteome</keyword>
<keyword evidence="5 9" id="KW-0812">Transmembrane</keyword>
<keyword evidence="7 8" id="KW-0472">Membrane</keyword>
<dbReference type="InterPro" id="IPR025720">
    <property type="entry name" value="RibU"/>
</dbReference>
<feature type="transmembrane region" description="Helical" evidence="9">
    <location>
        <begin position="20"/>
        <end position="44"/>
    </location>
</feature>
<name>A0A939DAB2_CLOAM</name>
<evidence type="ECO:0000256" key="9">
    <source>
        <dbReference type="SAM" id="Phobius"/>
    </source>
</evidence>
<evidence type="ECO:0000256" key="3">
    <source>
        <dbReference type="ARBA" id="ARBA00022448"/>
    </source>
</evidence>
<evidence type="ECO:0000256" key="7">
    <source>
        <dbReference type="ARBA" id="ARBA00023136"/>
    </source>
</evidence>
<dbReference type="Pfam" id="PF12822">
    <property type="entry name" value="ECF_trnsprt"/>
    <property type="match status" value="1"/>
</dbReference>
<feature type="transmembrane region" description="Helical" evidence="9">
    <location>
        <begin position="51"/>
        <end position="75"/>
    </location>
</feature>
<dbReference type="InterPro" id="IPR024529">
    <property type="entry name" value="ECF_trnsprt_substrate-spec"/>
</dbReference>
<dbReference type="PIRSF" id="PIRSF037778">
    <property type="entry name" value="UCP037778_transp_RibU"/>
    <property type="match status" value="1"/>
</dbReference>
<evidence type="ECO:0000256" key="2">
    <source>
        <dbReference type="ARBA" id="ARBA00005540"/>
    </source>
</evidence>
<organism evidence="10 11">
    <name type="scientific">Clostridium aminobutyricum</name>
    <dbReference type="NCBI Taxonomy" id="33953"/>
    <lineage>
        <taxon>Bacteria</taxon>
        <taxon>Bacillati</taxon>
        <taxon>Bacillota</taxon>
        <taxon>Clostridia</taxon>
        <taxon>Eubacteriales</taxon>
        <taxon>Clostridiaceae</taxon>
        <taxon>Clostridium</taxon>
    </lineage>
</organism>
<evidence type="ECO:0000256" key="8">
    <source>
        <dbReference type="PIRNR" id="PIRNR037778"/>
    </source>
</evidence>
<sequence length="185" mass="19713">MKGTKKMNSQNKTIKLAKMGMLVAISVVLVYLVHFPIFPPVAFLEYDPADIPIFIGTFAFGPLAGILLVTVTAIIQGTTVSAASGLYGIIMHILATGSFVLVAGLIYRGHKSRGKAVVALAAGVATMTVMMVIANLIVTPYFMGVPVSVVKGLLPYIIAFNLLKAGVNSIITFLLYKRLSGFLHK</sequence>
<gene>
    <name evidence="10" type="ORF">JYB65_13090</name>
</gene>
<dbReference type="PANTHER" id="PTHR38438:SF1">
    <property type="entry name" value="RIBOFLAVIN TRANSPORTER RIBU"/>
    <property type="match status" value="1"/>
</dbReference>
<dbReference type="EMBL" id="JAFJZZ010000008">
    <property type="protein sequence ID" value="MBN7774294.1"/>
    <property type="molecule type" value="Genomic_DNA"/>
</dbReference>
<proteinExistence type="inferred from homology"/>
<dbReference type="GO" id="GO:0005886">
    <property type="term" value="C:plasma membrane"/>
    <property type="evidence" value="ECO:0007669"/>
    <property type="project" value="UniProtKB-SubCell"/>
</dbReference>
<dbReference type="Proteomes" id="UP000664545">
    <property type="component" value="Unassembled WGS sequence"/>
</dbReference>
<keyword evidence="4 8" id="KW-1003">Cell membrane</keyword>